<keyword evidence="2" id="KW-0677">Repeat</keyword>
<dbReference type="InterPro" id="IPR018333">
    <property type="entry name" value="Squalene_cyclase"/>
</dbReference>
<dbReference type="InterPro" id="IPR032696">
    <property type="entry name" value="SQ_cyclase_C"/>
</dbReference>
<evidence type="ECO:0000259" key="4">
    <source>
        <dbReference type="Pfam" id="PF13249"/>
    </source>
</evidence>
<dbReference type="Pfam" id="PF13243">
    <property type="entry name" value="SQHop_cyclase_C"/>
    <property type="match status" value="1"/>
</dbReference>
<dbReference type="EC" id="4.2.1.137" evidence="5"/>
<evidence type="ECO:0000256" key="1">
    <source>
        <dbReference type="ARBA" id="ARBA00009755"/>
    </source>
</evidence>
<dbReference type="PANTHER" id="PTHR11764">
    <property type="entry name" value="TERPENE CYCLASE/MUTASE FAMILY MEMBER"/>
    <property type="match status" value="1"/>
</dbReference>
<dbReference type="GO" id="GO:0016104">
    <property type="term" value="P:triterpenoid biosynthetic process"/>
    <property type="evidence" value="ECO:0007669"/>
    <property type="project" value="InterPro"/>
</dbReference>
<keyword evidence="5" id="KW-0456">Lyase</keyword>
<reference evidence="5" key="1">
    <citation type="submission" date="2019-03" db="EMBL/GenBank/DDBJ databases">
        <title>Single cell metagenomics reveals metabolic interactions within the superorganism composed of flagellate Streblomastix strix and complex community of Bacteroidetes bacteria on its surface.</title>
        <authorList>
            <person name="Treitli S.C."/>
            <person name="Kolisko M."/>
            <person name="Husnik F."/>
            <person name="Keeling P."/>
            <person name="Hampl V."/>
        </authorList>
    </citation>
    <scope>NUCLEOTIDE SEQUENCE</scope>
    <source>
        <strain evidence="5">STM</strain>
    </source>
</reference>
<comment type="caution">
    <text evidence="5">The sequence shown here is derived from an EMBL/GenBank/DDBJ whole genome shotgun (WGS) entry which is preliminary data.</text>
</comment>
<dbReference type="InterPro" id="IPR008930">
    <property type="entry name" value="Terpenoid_cyclase/PrenylTrfase"/>
</dbReference>
<sequence length="567" mass="62655">MIQSLEAQLIAKQSPDGMWRGELSPSAVSTSVSIFALWMIDKERYVPQIRAGADWLCATMTPEGSWGDSVESKSNLTATLLSYAALLSLNRAPEATKSYMEVKFGGIQDKQIVTGILEYYGKDLTFSAPILVMCGLAGVITDWEAIPRLPFELSVVPQQLFRFLRLPVVSYAIPALIAVGILRHRKGKRGFLYGLRESFVEKSLQVLKKLQPSNGGFLEAAPLTGFVAMCMCGARYTDHVVTQKAAAFLVDTVRKNGAWPIDTNLAGWLTYLSVKALGEHTPNKELVLANIKRNAFTCKHPFTGAKPGGWGWTNLPGAVPDADDTAGNLIALHILQEGKYCLEAERGIQWLLDLQNRDGGMPTFCKGWGKLPFDRSSPDITAHCLTAFRLWFPVLPKKMQCRCRKSLDRMFEWIQADQNELGGWTPLWFGDQDSPQNLSPVYGTAVCIDYNKFALSGSAFIATEGLRFLIDAQNEDGGWGGNPHAPSKVTLTAKTLSALSTLSSTNCNQITRGVDYLYKRFREGTLLAPEPIGLYFASLWYSEELYSLTFTLSALKQIHGNIIKVPE</sequence>
<evidence type="ECO:0000313" key="5">
    <source>
        <dbReference type="EMBL" id="KAA6336036.1"/>
    </source>
</evidence>
<dbReference type="PANTHER" id="PTHR11764:SF20">
    <property type="entry name" value="LANOSTEROL SYNTHASE"/>
    <property type="match status" value="1"/>
</dbReference>
<proteinExistence type="inferred from homology"/>
<dbReference type="EMBL" id="SNRY01000834">
    <property type="protein sequence ID" value="KAA6336036.1"/>
    <property type="molecule type" value="Genomic_DNA"/>
</dbReference>
<dbReference type="GO" id="GO:0005811">
    <property type="term" value="C:lipid droplet"/>
    <property type="evidence" value="ECO:0007669"/>
    <property type="project" value="InterPro"/>
</dbReference>
<feature type="domain" description="Squalene cyclase N-terminal" evidence="4">
    <location>
        <begin position="3"/>
        <end position="93"/>
    </location>
</feature>
<dbReference type="GO" id="GO:0016866">
    <property type="term" value="F:intramolecular transferase activity"/>
    <property type="evidence" value="ECO:0007669"/>
    <property type="project" value="InterPro"/>
</dbReference>
<dbReference type="Pfam" id="PF13249">
    <property type="entry name" value="SQHop_cyclase_N"/>
    <property type="match status" value="1"/>
</dbReference>
<feature type="domain" description="Squalene cyclase C-terminal" evidence="3">
    <location>
        <begin position="305"/>
        <end position="557"/>
    </location>
</feature>
<dbReference type="SUPFAM" id="SSF48239">
    <property type="entry name" value="Terpenoid cyclases/Protein prenyltransferases"/>
    <property type="match status" value="2"/>
</dbReference>
<protein>
    <submittedName>
        <fullName evidence="5">Sporulenol synthase</fullName>
        <ecNumber evidence="5">4.2.1.137</ecNumber>
    </submittedName>
</protein>
<dbReference type="InterPro" id="IPR032697">
    <property type="entry name" value="SQ_cyclase_N"/>
</dbReference>
<name>A0A5J4RQ32_9ZZZZ</name>
<organism evidence="5">
    <name type="scientific">termite gut metagenome</name>
    <dbReference type="NCBI Taxonomy" id="433724"/>
    <lineage>
        <taxon>unclassified sequences</taxon>
        <taxon>metagenomes</taxon>
        <taxon>organismal metagenomes</taxon>
    </lineage>
</organism>
<dbReference type="AlphaFoldDB" id="A0A5J4RQ32"/>
<evidence type="ECO:0000256" key="2">
    <source>
        <dbReference type="ARBA" id="ARBA00022737"/>
    </source>
</evidence>
<comment type="similarity">
    <text evidence="1">Belongs to the terpene cyclase/mutase family.</text>
</comment>
<evidence type="ECO:0000259" key="3">
    <source>
        <dbReference type="Pfam" id="PF13243"/>
    </source>
</evidence>
<dbReference type="GO" id="GO:0016829">
    <property type="term" value="F:lyase activity"/>
    <property type="evidence" value="ECO:0007669"/>
    <property type="project" value="UniProtKB-KW"/>
</dbReference>
<gene>
    <name evidence="5" type="ORF">EZS27_015775</name>
</gene>
<accession>A0A5J4RQ32</accession>
<dbReference type="Gene3D" id="1.50.10.20">
    <property type="match status" value="2"/>
</dbReference>